<gene>
    <name evidence="2" type="ORF">PVK06_010336</name>
</gene>
<dbReference type="Pfam" id="PF13456">
    <property type="entry name" value="RVT_3"/>
    <property type="match status" value="1"/>
</dbReference>
<reference evidence="2 3" key="1">
    <citation type="submission" date="2023-03" db="EMBL/GenBank/DDBJ databases">
        <title>WGS of Gossypium arboreum.</title>
        <authorList>
            <person name="Yu D."/>
        </authorList>
    </citation>
    <scope>NUCLEOTIDE SEQUENCE [LARGE SCALE GENOMIC DNA]</scope>
    <source>
        <tissue evidence="2">Leaf</tissue>
    </source>
</reference>
<name>A0ABR0Q5U0_GOSAR</name>
<proteinExistence type="predicted"/>
<accession>A0ABR0Q5U0</accession>
<keyword evidence="3" id="KW-1185">Reference proteome</keyword>
<dbReference type="PANTHER" id="PTHR47723:SF13">
    <property type="entry name" value="PUTATIVE-RELATED"/>
    <property type="match status" value="1"/>
</dbReference>
<protein>
    <recommendedName>
        <fullName evidence="1">RNase H type-1 domain-containing protein</fullName>
    </recommendedName>
</protein>
<dbReference type="Proteomes" id="UP001358586">
    <property type="component" value="Chromosome 4"/>
</dbReference>
<sequence>MEMIRPGYFFDNVDDWDIFFAVMLWKIRRNAMVFSEEFTDTSSFFARCIWYKDETRLESSSLGNQVWRDISWSAPPMGVSKVNVDGAYSAGTSRTLLLAGAGLDLWMQELDCVEIVQQLRHLNQPHTTIRAIGEMLQRDWDVTITHVYRESKRATDNLAKYVARLPFGIFSFPPDATGLPIPSLIHI</sequence>
<evidence type="ECO:0000313" key="2">
    <source>
        <dbReference type="EMBL" id="KAK5834660.1"/>
    </source>
</evidence>
<organism evidence="2 3">
    <name type="scientific">Gossypium arboreum</name>
    <name type="common">Tree cotton</name>
    <name type="synonym">Gossypium nanking</name>
    <dbReference type="NCBI Taxonomy" id="29729"/>
    <lineage>
        <taxon>Eukaryota</taxon>
        <taxon>Viridiplantae</taxon>
        <taxon>Streptophyta</taxon>
        <taxon>Embryophyta</taxon>
        <taxon>Tracheophyta</taxon>
        <taxon>Spermatophyta</taxon>
        <taxon>Magnoliopsida</taxon>
        <taxon>eudicotyledons</taxon>
        <taxon>Gunneridae</taxon>
        <taxon>Pentapetalae</taxon>
        <taxon>rosids</taxon>
        <taxon>malvids</taxon>
        <taxon>Malvales</taxon>
        <taxon>Malvaceae</taxon>
        <taxon>Malvoideae</taxon>
        <taxon>Gossypium</taxon>
    </lineage>
</organism>
<dbReference type="InterPro" id="IPR002156">
    <property type="entry name" value="RNaseH_domain"/>
</dbReference>
<evidence type="ECO:0000259" key="1">
    <source>
        <dbReference type="Pfam" id="PF13456"/>
    </source>
</evidence>
<feature type="domain" description="RNase H type-1" evidence="1">
    <location>
        <begin position="109"/>
        <end position="161"/>
    </location>
</feature>
<evidence type="ECO:0000313" key="3">
    <source>
        <dbReference type="Proteomes" id="UP001358586"/>
    </source>
</evidence>
<dbReference type="InterPro" id="IPR053151">
    <property type="entry name" value="RNase_H-like"/>
</dbReference>
<comment type="caution">
    <text evidence="2">The sequence shown here is derived from an EMBL/GenBank/DDBJ whole genome shotgun (WGS) entry which is preliminary data.</text>
</comment>
<dbReference type="EMBL" id="JARKNE010000004">
    <property type="protein sequence ID" value="KAK5834660.1"/>
    <property type="molecule type" value="Genomic_DNA"/>
</dbReference>
<dbReference type="PANTHER" id="PTHR47723">
    <property type="entry name" value="OS05G0353850 PROTEIN"/>
    <property type="match status" value="1"/>
</dbReference>